<dbReference type="GO" id="GO:0015969">
    <property type="term" value="P:guanosine tetraphosphate metabolic process"/>
    <property type="evidence" value="ECO:0007669"/>
    <property type="project" value="InterPro"/>
</dbReference>
<dbReference type="RefSeq" id="WP_308451335.1">
    <property type="nucleotide sequence ID" value="NZ_JAJEPU010000019.1"/>
</dbReference>
<keyword evidence="4" id="KW-1185">Reference proteome</keyword>
<comment type="pathway">
    <text evidence="1">Purine metabolism; ppGpp biosynthesis; ppGpp from GTP: step 1/2.</text>
</comment>
<dbReference type="Proteomes" id="UP001198962">
    <property type="component" value="Unassembled WGS sequence"/>
</dbReference>
<name>A0AAE3ART6_9FIRM</name>
<dbReference type="EMBL" id="JAJEPU010000019">
    <property type="protein sequence ID" value="MCC2164799.1"/>
    <property type="molecule type" value="Genomic_DNA"/>
</dbReference>
<dbReference type="PANTHER" id="PTHR47837:SF2">
    <property type="entry name" value="GTP PYROPHOSPHOKINASE YWAC"/>
    <property type="match status" value="1"/>
</dbReference>
<dbReference type="SMART" id="SM00954">
    <property type="entry name" value="RelA_SpoT"/>
    <property type="match status" value="1"/>
</dbReference>
<feature type="domain" description="RelA/SpoT" evidence="2">
    <location>
        <begin position="74"/>
        <end position="197"/>
    </location>
</feature>
<organism evidence="3 4">
    <name type="scientific">Brotaphodocola catenula</name>
    <dbReference type="NCBI Taxonomy" id="2885361"/>
    <lineage>
        <taxon>Bacteria</taxon>
        <taxon>Bacillati</taxon>
        <taxon>Bacillota</taxon>
        <taxon>Clostridia</taxon>
        <taxon>Lachnospirales</taxon>
        <taxon>Lachnospiraceae</taxon>
        <taxon>Brotaphodocola</taxon>
    </lineage>
</organism>
<sequence>MNVNMNPNSELIQSAVNVPNLAQVPEALISQARQFQSAMMMYTCAIREVKTKLEVLNDELSIRHQRNPIEVIKSRVKKPTSIVEKLLRRKLPVSVESMCTNLDDIAGIRVICSFVDDIYTVANMLVSQDDVTVIAIKDYIKHPKLNGYRSYHLIIEVPVYFSEEKRNIRVEVQIRTIAMDFWASLDHQLKYKKDVDNAEEIGEQLRQCAEVIAETDQRMLSIRKDIEAKTVKKE</sequence>
<reference evidence="3" key="1">
    <citation type="submission" date="2021-10" db="EMBL/GenBank/DDBJ databases">
        <title>Anaerobic single-cell dispensing facilitates the cultivation of human gut bacteria.</title>
        <authorList>
            <person name="Afrizal A."/>
        </authorList>
    </citation>
    <scope>NUCLEOTIDE SEQUENCE</scope>
    <source>
        <strain evidence="3">CLA-AA-H274</strain>
    </source>
</reference>
<evidence type="ECO:0000259" key="2">
    <source>
        <dbReference type="SMART" id="SM00954"/>
    </source>
</evidence>
<dbReference type="InterPro" id="IPR043519">
    <property type="entry name" value="NT_sf"/>
</dbReference>
<evidence type="ECO:0000256" key="1">
    <source>
        <dbReference type="ARBA" id="ARBA00004976"/>
    </source>
</evidence>
<evidence type="ECO:0000313" key="3">
    <source>
        <dbReference type="EMBL" id="MCC2164799.1"/>
    </source>
</evidence>
<dbReference type="InterPro" id="IPR052366">
    <property type="entry name" value="GTP_Pyrophosphokinase"/>
</dbReference>
<comment type="caution">
    <text evidence="3">The sequence shown here is derived from an EMBL/GenBank/DDBJ whole genome shotgun (WGS) entry which is preliminary data.</text>
</comment>
<dbReference type="AlphaFoldDB" id="A0AAE3ART6"/>
<dbReference type="Gene3D" id="1.10.287.860">
    <property type="entry name" value="Nucleotidyltransferase"/>
    <property type="match status" value="1"/>
</dbReference>
<dbReference type="InterPro" id="IPR007685">
    <property type="entry name" value="RelA_SpoT"/>
</dbReference>
<gene>
    <name evidence="3" type="ORF">LKD32_07880</name>
</gene>
<protein>
    <submittedName>
        <fullName evidence="3">GTP pyrophosphokinase family protein</fullName>
    </submittedName>
</protein>
<evidence type="ECO:0000313" key="4">
    <source>
        <dbReference type="Proteomes" id="UP001198962"/>
    </source>
</evidence>
<dbReference type="CDD" id="cd05399">
    <property type="entry name" value="NT_Rel-Spo_like"/>
    <property type="match status" value="1"/>
</dbReference>
<dbReference type="Gene3D" id="3.30.460.10">
    <property type="entry name" value="Beta Polymerase, domain 2"/>
    <property type="match status" value="1"/>
</dbReference>
<dbReference type="SUPFAM" id="SSF81301">
    <property type="entry name" value="Nucleotidyltransferase"/>
    <property type="match status" value="1"/>
</dbReference>
<proteinExistence type="predicted"/>
<dbReference type="PANTHER" id="PTHR47837">
    <property type="entry name" value="GTP PYROPHOSPHOKINASE YJBM"/>
    <property type="match status" value="1"/>
</dbReference>
<dbReference type="Pfam" id="PF04607">
    <property type="entry name" value="RelA_SpoT"/>
    <property type="match status" value="1"/>
</dbReference>
<accession>A0AAE3ART6</accession>